<comment type="caution">
    <text evidence="3">The sequence shown here is derived from an EMBL/GenBank/DDBJ whole genome shotgun (WGS) entry which is preliminary data.</text>
</comment>
<feature type="region of interest" description="Disordered" evidence="1">
    <location>
        <begin position="471"/>
        <end position="518"/>
    </location>
</feature>
<proteinExistence type="predicted"/>
<accession>A0A6G1EY87</accession>
<evidence type="ECO:0000259" key="2">
    <source>
        <dbReference type="Pfam" id="PF24818"/>
    </source>
</evidence>
<feature type="compositionally biased region" description="Polar residues" evidence="1">
    <location>
        <begin position="57"/>
        <end position="72"/>
    </location>
</feature>
<sequence>MVHLPNLGKLRREVKEEAVDACDAAAARAEASPFHKRSRLALQQPQPQPQPQPPQQWSTDGASVSNHQSSQHDFLDEPSPLGLRLKKSPSLVDLIQMKLVQAGKAKDVQHGGTASASEKLKASNFPGSVLRIGSWEWVSRYEGDLVAKCYFAKHKLVWEVLDGGLKSKIEIQWSDICAMKVVSPENEPGILEIALSRQPLFFQETNPQPRKHTLWQATSDFTGGQASMHRRHFLQCPPGMMNKHVEKLVHCDPRLYSLSQQNGINLDNPYFESKSSIFEDPEGIKCQDFERKDDGDQLAPQRFSELLPPHSASGRIDAQATQQTGTPDNLPRHFPSSVTGTQVIKQDAASGDCERQESIYNWSGIKVPGIRRSISKSEIANHIGNHICRQMYSGNLPAVHRGDPKSSKVTLDGITRFLFGNCQIINSGDGTTGKLTFDELTRQLLNDSQITNTADERMLMSRVNSLCSLIQRDSGSGQTNPSSIPGDNEMQERKPQPYGLPMAGDGGSNASLPPRQESFGDLLTHLPRISSFPHFL</sequence>
<dbReference type="InterPro" id="IPR057939">
    <property type="entry name" value="TRF2_HOY1_PH"/>
</dbReference>
<dbReference type="PANTHER" id="PTHR33494:SF13">
    <property type="match status" value="1"/>
</dbReference>
<organism evidence="3 4">
    <name type="scientific">Oryza meyeriana var. granulata</name>
    <dbReference type="NCBI Taxonomy" id="110450"/>
    <lineage>
        <taxon>Eukaryota</taxon>
        <taxon>Viridiplantae</taxon>
        <taxon>Streptophyta</taxon>
        <taxon>Embryophyta</taxon>
        <taxon>Tracheophyta</taxon>
        <taxon>Spermatophyta</taxon>
        <taxon>Magnoliopsida</taxon>
        <taxon>Liliopsida</taxon>
        <taxon>Poales</taxon>
        <taxon>Poaceae</taxon>
        <taxon>BOP clade</taxon>
        <taxon>Oryzoideae</taxon>
        <taxon>Oryzeae</taxon>
        <taxon>Oryzinae</taxon>
        <taxon>Oryza</taxon>
        <taxon>Oryza meyeriana</taxon>
    </lineage>
</organism>
<dbReference type="OrthoDB" id="1516808at2759"/>
<dbReference type="PANTHER" id="PTHR33494">
    <property type="entry name" value="OS02G0793800 PROTEIN"/>
    <property type="match status" value="1"/>
</dbReference>
<evidence type="ECO:0000313" key="3">
    <source>
        <dbReference type="EMBL" id="KAF0929565.1"/>
    </source>
</evidence>
<name>A0A6G1EY87_9ORYZ</name>
<dbReference type="EMBL" id="SPHZ02000002">
    <property type="protein sequence ID" value="KAF0929565.1"/>
    <property type="molecule type" value="Genomic_DNA"/>
</dbReference>
<gene>
    <name evidence="3" type="ORF">E2562_022389</name>
</gene>
<keyword evidence="4" id="KW-1185">Reference proteome</keyword>
<feature type="region of interest" description="Disordered" evidence="1">
    <location>
        <begin position="307"/>
        <end position="337"/>
    </location>
</feature>
<evidence type="ECO:0000256" key="1">
    <source>
        <dbReference type="SAM" id="MobiDB-lite"/>
    </source>
</evidence>
<feature type="compositionally biased region" description="Polar residues" evidence="1">
    <location>
        <begin position="471"/>
        <end position="485"/>
    </location>
</feature>
<reference evidence="3 4" key="1">
    <citation type="submission" date="2019-11" db="EMBL/GenBank/DDBJ databases">
        <title>Whole genome sequence of Oryza granulata.</title>
        <authorList>
            <person name="Li W."/>
        </authorList>
    </citation>
    <scope>NUCLEOTIDE SEQUENCE [LARGE SCALE GENOMIC DNA]</scope>
    <source>
        <strain evidence="4">cv. Menghai</strain>
        <tissue evidence="3">Leaf</tissue>
    </source>
</reference>
<evidence type="ECO:0000313" key="4">
    <source>
        <dbReference type="Proteomes" id="UP000479710"/>
    </source>
</evidence>
<feature type="region of interest" description="Disordered" evidence="1">
    <location>
        <begin position="26"/>
        <end position="80"/>
    </location>
</feature>
<dbReference type="Proteomes" id="UP000479710">
    <property type="component" value="Unassembled WGS sequence"/>
</dbReference>
<dbReference type="Pfam" id="PF24818">
    <property type="entry name" value="PH_TRF2_HOY1"/>
    <property type="match status" value="1"/>
</dbReference>
<dbReference type="AlphaFoldDB" id="A0A6G1EY87"/>
<protein>
    <recommendedName>
        <fullName evidence="2">TRF2/HOY1 PH-like domain-containing protein</fullName>
    </recommendedName>
</protein>
<feature type="domain" description="TRF2/HOY1 PH-like" evidence="2">
    <location>
        <begin position="124"/>
        <end position="242"/>
    </location>
</feature>